<organism evidence="2 3">
    <name type="scientific">Nocardia iowensis</name>
    <dbReference type="NCBI Taxonomy" id="204891"/>
    <lineage>
        <taxon>Bacteria</taxon>
        <taxon>Bacillati</taxon>
        <taxon>Actinomycetota</taxon>
        <taxon>Actinomycetes</taxon>
        <taxon>Mycobacteriales</taxon>
        <taxon>Nocardiaceae</taxon>
        <taxon>Nocardia</taxon>
    </lineage>
</organism>
<dbReference type="InterPro" id="IPR050309">
    <property type="entry name" value="Type-B_Carboxylest/Lipase"/>
</dbReference>
<evidence type="ECO:0000313" key="3">
    <source>
        <dbReference type="Proteomes" id="UP000694257"/>
    </source>
</evidence>
<feature type="domain" description="Carboxylesterase type B" evidence="1">
    <location>
        <begin position="8"/>
        <end position="163"/>
    </location>
</feature>
<keyword evidence="3" id="KW-1185">Reference proteome</keyword>
<dbReference type="Pfam" id="PF00135">
    <property type="entry name" value="COesterase"/>
    <property type="match status" value="1"/>
</dbReference>
<dbReference type="InterPro" id="IPR002018">
    <property type="entry name" value="CarbesteraseB"/>
</dbReference>
<reference evidence="2 3" key="1">
    <citation type="submission" date="2021-07" db="EMBL/GenBank/DDBJ databases">
        <title>Whole Genome Sequence of Nocardia Iowensis.</title>
        <authorList>
            <person name="Lamm A."/>
            <person name="Collins-Fairclough A.M."/>
            <person name="Bunk B."/>
            <person name="Sproer C."/>
        </authorList>
    </citation>
    <scope>NUCLEOTIDE SEQUENCE [LARGE SCALE GENOMIC DNA]</scope>
    <source>
        <strain evidence="2 3">NRRL 5646</strain>
    </source>
</reference>
<dbReference type="EMBL" id="CP078145">
    <property type="protein sequence ID" value="QXN88809.1"/>
    <property type="molecule type" value="Genomic_DNA"/>
</dbReference>
<evidence type="ECO:0000313" key="2">
    <source>
        <dbReference type="EMBL" id="QXN88809.1"/>
    </source>
</evidence>
<proteinExistence type="predicted"/>
<accession>A0ABX8RGT1</accession>
<protein>
    <submittedName>
        <fullName evidence="2">Carboxylesterase family protein</fullName>
    </submittedName>
</protein>
<gene>
    <name evidence="2" type="ORF">KV110_24865</name>
</gene>
<name>A0ABX8RGT1_NOCIO</name>
<dbReference type="RefSeq" id="WP_218469692.1">
    <property type="nucleotide sequence ID" value="NZ_BAABJN010000011.1"/>
</dbReference>
<dbReference type="PANTHER" id="PTHR11559">
    <property type="entry name" value="CARBOXYLESTERASE"/>
    <property type="match status" value="1"/>
</dbReference>
<dbReference type="Proteomes" id="UP000694257">
    <property type="component" value="Chromosome"/>
</dbReference>
<evidence type="ECO:0000259" key="1">
    <source>
        <dbReference type="Pfam" id="PF00135"/>
    </source>
</evidence>
<sequence length="171" mass="18641">MGDVVRALSIPYARAERFSPPVQVVRYEARVYAFERAPASPQLPPKLFDKLIGSDDLRTDEHCQRLSVTVPADVGDNERLPVLVWIHGGGNVAGAGDLAQYDPCALVVEQRVVVVTVTFRLGMFGFLGNGTEVPANLGLLDQLTALRWIRDNIAAFGGDYCSVRTVMVVCP</sequence>